<organism evidence="10 11">
    <name type="scientific">Durusdinium trenchii</name>
    <dbReference type="NCBI Taxonomy" id="1381693"/>
    <lineage>
        <taxon>Eukaryota</taxon>
        <taxon>Sar</taxon>
        <taxon>Alveolata</taxon>
        <taxon>Dinophyceae</taxon>
        <taxon>Suessiales</taxon>
        <taxon>Symbiodiniaceae</taxon>
        <taxon>Durusdinium</taxon>
    </lineage>
</organism>
<dbReference type="Pfam" id="PF00225">
    <property type="entry name" value="Kinesin"/>
    <property type="match status" value="1"/>
</dbReference>
<dbReference type="InterPro" id="IPR001752">
    <property type="entry name" value="Kinesin_motor_dom"/>
</dbReference>
<keyword evidence="6 7" id="KW-0505">Motor protein</keyword>
<evidence type="ECO:0000313" key="11">
    <source>
        <dbReference type="Proteomes" id="UP001642464"/>
    </source>
</evidence>
<evidence type="ECO:0000256" key="1">
    <source>
        <dbReference type="ARBA" id="ARBA00004496"/>
    </source>
</evidence>
<dbReference type="InterPro" id="IPR019821">
    <property type="entry name" value="Kinesin_motor_CS"/>
</dbReference>
<keyword evidence="7" id="KW-0493">Microtubule</keyword>
<keyword evidence="2" id="KW-0963">Cytoplasm</keyword>
<comment type="subcellular location">
    <subcellularLocation>
        <location evidence="1">Cytoplasm</location>
    </subcellularLocation>
</comment>
<evidence type="ECO:0000256" key="2">
    <source>
        <dbReference type="ARBA" id="ARBA00022490"/>
    </source>
</evidence>
<evidence type="ECO:0000259" key="9">
    <source>
        <dbReference type="PROSITE" id="PS50067"/>
    </source>
</evidence>
<evidence type="ECO:0000256" key="5">
    <source>
        <dbReference type="ARBA" id="ARBA00023054"/>
    </source>
</evidence>
<comment type="similarity">
    <text evidence="6 7">Belongs to the TRAFAC class myosin-kinesin ATPase superfamily. Kinesin family.</text>
</comment>
<evidence type="ECO:0000313" key="10">
    <source>
        <dbReference type="EMBL" id="CAK9033280.1"/>
    </source>
</evidence>
<evidence type="ECO:0000256" key="6">
    <source>
        <dbReference type="PROSITE-ProRule" id="PRU00283"/>
    </source>
</evidence>
<keyword evidence="11" id="KW-1185">Reference proteome</keyword>
<protein>
    <recommendedName>
        <fullName evidence="7">Kinesin-like protein</fullName>
    </recommendedName>
</protein>
<evidence type="ECO:0000256" key="3">
    <source>
        <dbReference type="ARBA" id="ARBA00022741"/>
    </source>
</evidence>
<feature type="binding site" evidence="6">
    <location>
        <begin position="283"/>
        <end position="290"/>
    </location>
    <ligand>
        <name>ATP</name>
        <dbReference type="ChEBI" id="CHEBI:30616"/>
    </ligand>
</feature>
<keyword evidence="5" id="KW-0175">Coiled coil</keyword>
<dbReference type="PROSITE" id="PS50067">
    <property type="entry name" value="KINESIN_MOTOR_2"/>
    <property type="match status" value="1"/>
</dbReference>
<dbReference type="PROSITE" id="PS00411">
    <property type="entry name" value="KINESIN_MOTOR_1"/>
    <property type="match status" value="1"/>
</dbReference>
<reference evidence="10 11" key="1">
    <citation type="submission" date="2024-02" db="EMBL/GenBank/DDBJ databases">
        <authorList>
            <person name="Chen Y."/>
            <person name="Shah S."/>
            <person name="Dougan E. K."/>
            <person name="Thang M."/>
            <person name="Chan C."/>
        </authorList>
    </citation>
    <scope>NUCLEOTIDE SEQUENCE [LARGE SCALE GENOMIC DNA]</scope>
</reference>
<keyword evidence="4 6" id="KW-0067">ATP-binding</keyword>
<feature type="region of interest" description="Disordered" evidence="8">
    <location>
        <begin position="1"/>
        <end position="133"/>
    </location>
</feature>
<sequence>MDGSPPLPFSITSHASPTSSPTKSSGAFRATTHSAPSKLMDGQLTLLRKTMRERRGSSRQCGLSPLPPSPPRSPSALNRGLSCPPQPINTRSASPGTVTGEASKGEDLRSPVPKRRLDVSKAASASPRSVRHGGALPRELPKFALLAGSKVPAPVLHRVAAWLPAQSLPSLRRASAVFYRATQMRLSEDPNLAATLAANLEARRLKSKRVWVLVRARPVEGISCIAIDRNKVVVSNTNGAPTSFFFDQAFDATATQEQVCGYVSEQVLPHALNGEHICILAYGQTGSGKTYTMFGDSNPRDANAVQNQGVAFRAMSQLAEMLQSRAGDVPAPIVELSFLEVYNDNLYDLLDSSRQLPRLRSSEKHVVPQGLTRRRCELDQMEQQVHSWLREGAATRMVGKTVFNPRSSRSHAVVMLHICWSQEASYASRLRHLPNSSTRETRVYLVDLAGSERAGMHALAPEQLKEGEHINLSLSALGRVVGALASGKCEHVPYRDSALTWLLKDAITGSSARVCMVAAVHPAHPVETASTLRYARQYSALQSTTGSHASQLSSQVRDLQRKVDSLRHAFEKALMGDGHSIAQLGKEESLAVATWATHGNRGSYS</sequence>
<evidence type="ECO:0000256" key="7">
    <source>
        <dbReference type="RuleBase" id="RU000394"/>
    </source>
</evidence>
<proteinExistence type="inferred from homology"/>
<accession>A0ABP0L286</accession>
<dbReference type="EMBL" id="CAXAMM010014258">
    <property type="protein sequence ID" value="CAK9033280.1"/>
    <property type="molecule type" value="Genomic_DNA"/>
</dbReference>
<dbReference type="SMART" id="SM00129">
    <property type="entry name" value="KISc"/>
    <property type="match status" value="1"/>
</dbReference>
<keyword evidence="3 6" id="KW-0547">Nucleotide-binding</keyword>
<feature type="domain" description="Kinesin motor" evidence="9">
    <location>
        <begin position="209"/>
        <end position="541"/>
    </location>
</feature>
<name>A0ABP0L286_9DINO</name>
<dbReference type="Gene3D" id="3.40.850.10">
    <property type="entry name" value="Kinesin motor domain"/>
    <property type="match status" value="1"/>
</dbReference>
<evidence type="ECO:0000256" key="4">
    <source>
        <dbReference type="ARBA" id="ARBA00022840"/>
    </source>
</evidence>
<dbReference type="Proteomes" id="UP001642464">
    <property type="component" value="Unassembled WGS sequence"/>
</dbReference>
<evidence type="ECO:0000256" key="8">
    <source>
        <dbReference type="SAM" id="MobiDB-lite"/>
    </source>
</evidence>
<comment type="caution">
    <text evidence="10">The sequence shown here is derived from an EMBL/GenBank/DDBJ whole genome shotgun (WGS) entry which is preliminary data.</text>
</comment>
<dbReference type="PRINTS" id="PR00380">
    <property type="entry name" value="KINESINHEAVY"/>
</dbReference>
<dbReference type="InterPro" id="IPR036961">
    <property type="entry name" value="Kinesin_motor_dom_sf"/>
</dbReference>
<feature type="compositionally biased region" description="Polar residues" evidence="8">
    <location>
        <begin position="10"/>
        <end position="35"/>
    </location>
</feature>
<dbReference type="SUPFAM" id="SSF52540">
    <property type="entry name" value="P-loop containing nucleoside triphosphate hydrolases"/>
    <property type="match status" value="1"/>
</dbReference>
<feature type="compositionally biased region" description="Polar residues" evidence="8">
    <location>
        <begin position="88"/>
        <end position="97"/>
    </location>
</feature>
<gene>
    <name evidence="10" type="ORF">SCF082_LOCUS20424</name>
</gene>
<dbReference type="PANTHER" id="PTHR47969:SF15">
    <property type="entry name" value="CHROMOSOME-ASSOCIATED KINESIN KIF4A-RELATED"/>
    <property type="match status" value="1"/>
</dbReference>
<dbReference type="InterPro" id="IPR027640">
    <property type="entry name" value="Kinesin-like_fam"/>
</dbReference>
<feature type="compositionally biased region" description="Basic and acidic residues" evidence="8">
    <location>
        <begin position="103"/>
        <end position="119"/>
    </location>
</feature>
<dbReference type="InterPro" id="IPR027417">
    <property type="entry name" value="P-loop_NTPase"/>
</dbReference>
<dbReference type="PANTHER" id="PTHR47969">
    <property type="entry name" value="CHROMOSOME-ASSOCIATED KINESIN KIF4A-RELATED"/>
    <property type="match status" value="1"/>
</dbReference>